<evidence type="ECO:0000256" key="7">
    <source>
        <dbReference type="SAM" id="Coils"/>
    </source>
</evidence>
<keyword evidence="3" id="KW-1003">Cell membrane</keyword>
<name>A0A9X6STH3_BACCE</name>
<feature type="coiled-coil region" evidence="7">
    <location>
        <begin position="198"/>
        <end position="228"/>
    </location>
</feature>
<evidence type="ECO:0000256" key="2">
    <source>
        <dbReference type="ARBA" id="ARBA00008017"/>
    </source>
</evidence>
<dbReference type="InterPro" id="IPR011066">
    <property type="entry name" value="MscS_channel_C_sf"/>
</dbReference>
<evidence type="ECO:0000256" key="1">
    <source>
        <dbReference type="ARBA" id="ARBA00004651"/>
    </source>
</evidence>
<dbReference type="Gene3D" id="3.30.70.100">
    <property type="match status" value="1"/>
</dbReference>
<dbReference type="Gene3D" id="1.10.287.1260">
    <property type="match status" value="1"/>
</dbReference>
<evidence type="ECO:0000256" key="3">
    <source>
        <dbReference type="ARBA" id="ARBA00022475"/>
    </source>
</evidence>
<dbReference type="InterPro" id="IPR045276">
    <property type="entry name" value="YbiO_bact"/>
</dbReference>
<feature type="transmembrane region" description="Helical" evidence="8">
    <location>
        <begin position="65"/>
        <end position="87"/>
    </location>
</feature>
<comment type="caution">
    <text evidence="10">The sequence shown here is derived from an EMBL/GenBank/DDBJ whole genome shotgun (WGS) entry which is preliminary data.</text>
</comment>
<feature type="domain" description="Mechanosensitive ion channel MscS" evidence="9">
    <location>
        <begin position="111"/>
        <end position="174"/>
    </location>
</feature>
<keyword evidence="6 8" id="KW-0472">Membrane</keyword>
<gene>
    <name evidence="10" type="ORF">CON36_31805</name>
</gene>
<keyword evidence="5 8" id="KW-1133">Transmembrane helix</keyword>
<evidence type="ECO:0000259" key="9">
    <source>
        <dbReference type="Pfam" id="PF00924"/>
    </source>
</evidence>
<evidence type="ECO:0000256" key="6">
    <source>
        <dbReference type="ARBA" id="ARBA00023136"/>
    </source>
</evidence>
<dbReference type="InterPro" id="IPR010920">
    <property type="entry name" value="LSM_dom_sf"/>
</dbReference>
<dbReference type="Gene3D" id="2.30.30.60">
    <property type="match status" value="1"/>
</dbReference>
<dbReference type="GO" id="GO:0008381">
    <property type="term" value="F:mechanosensitive monoatomic ion channel activity"/>
    <property type="evidence" value="ECO:0007669"/>
    <property type="project" value="InterPro"/>
</dbReference>
<organism evidence="10 11">
    <name type="scientific">Bacillus cereus</name>
    <dbReference type="NCBI Taxonomy" id="1396"/>
    <lineage>
        <taxon>Bacteria</taxon>
        <taxon>Bacillati</taxon>
        <taxon>Bacillota</taxon>
        <taxon>Bacilli</taxon>
        <taxon>Bacillales</taxon>
        <taxon>Bacillaceae</taxon>
        <taxon>Bacillus</taxon>
        <taxon>Bacillus cereus group</taxon>
    </lineage>
</organism>
<dbReference type="InterPro" id="IPR011014">
    <property type="entry name" value="MscS_channel_TM-2"/>
</dbReference>
<evidence type="ECO:0000256" key="8">
    <source>
        <dbReference type="SAM" id="Phobius"/>
    </source>
</evidence>
<dbReference type="GO" id="GO:0005886">
    <property type="term" value="C:plasma membrane"/>
    <property type="evidence" value="ECO:0007669"/>
    <property type="project" value="UniProtKB-SubCell"/>
</dbReference>
<dbReference type="SUPFAM" id="SSF82861">
    <property type="entry name" value="Mechanosensitive channel protein MscS (YggB), transmembrane region"/>
    <property type="match status" value="1"/>
</dbReference>
<dbReference type="EMBL" id="NVMX01000108">
    <property type="protein sequence ID" value="PDZ94811.1"/>
    <property type="molecule type" value="Genomic_DNA"/>
</dbReference>
<dbReference type="Proteomes" id="UP000219922">
    <property type="component" value="Unassembled WGS sequence"/>
</dbReference>
<dbReference type="SUPFAM" id="SSF50182">
    <property type="entry name" value="Sm-like ribonucleoproteins"/>
    <property type="match status" value="1"/>
</dbReference>
<dbReference type="Pfam" id="PF00924">
    <property type="entry name" value="MS_channel_2nd"/>
    <property type="match status" value="1"/>
</dbReference>
<dbReference type="InterPro" id="IPR023408">
    <property type="entry name" value="MscS_beta-dom_sf"/>
</dbReference>
<evidence type="ECO:0000313" key="10">
    <source>
        <dbReference type="EMBL" id="PDZ94811.1"/>
    </source>
</evidence>
<feature type="transmembrane region" description="Helical" evidence="8">
    <location>
        <begin position="93"/>
        <end position="112"/>
    </location>
</feature>
<protein>
    <recommendedName>
        <fullName evidence="9">Mechanosensitive ion channel MscS domain-containing protein</fullName>
    </recommendedName>
</protein>
<dbReference type="AlphaFoldDB" id="A0A9X6STH3"/>
<keyword evidence="4 8" id="KW-0812">Transmembrane</keyword>
<dbReference type="RefSeq" id="WP_098006598.1">
    <property type="nucleotide sequence ID" value="NZ_NVMX01000108.1"/>
</dbReference>
<evidence type="ECO:0000256" key="4">
    <source>
        <dbReference type="ARBA" id="ARBA00022692"/>
    </source>
</evidence>
<proteinExistence type="inferred from homology"/>
<comment type="subcellular location">
    <subcellularLocation>
        <location evidence="1">Cell membrane</location>
        <topology evidence="1">Multi-pass membrane protein</topology>
    </subcellularLocation>
</comment>
<accession>A0A9X6STH3</accession>
<sequence length="299" mass="34036">MKELTKEIMSFLELDWESIQNYFLTLFFTTLSAYLVIIAIRFLLHQFFKRTSLIDEKKEETIESVFRNTSSYILLIVFVITAIKPFAGSLKEFVVAGGIIAAIIGFGAQKLINDLISGMFMIFEKTIRVGDFINVNGEPEAGTVEELGFRISKIRLVNGKLVTIPNGEIRKMVNGSVEKRRVFESVIVSFNENPKRVKELLQEVCDELNELQAELLKTEKLSGEYIEQYNVYGLSSLDISPNGYKFSITATVNDTDYLTAAQEAKYMLAQKMFENKILMPAQQIVLQQSNQYTEVSHSR</sequence>
<dbReference type="PANTHER" id="PTHR30460:SF1">
    <property type="entry name" value="MECHANOSENSITIVE ION CHANNEL"/>
    <property type="match status" value="1"/>
</dbReference>
<comment type="similarity">
    <text evidence="2">Belongs to the MscS (TC 1.A.23) family.</text>
</comment>
<reference evidence="10 11" key="1">
    <citation type="submission" date="2017-09" db="EMBL/GenBank/DDBJ databases">
        <title>Large-scale bioinformatics analysis of Bacillus genomes uncovers conserved roles of natural products in bacterial physiology.</title>
        <authorList>
            <consortium name="Agbiome Team Llc"/>
            <person name="Bleich R.M."/>
            <person name="Grubbs K.J."/>
            <person name="Santa Maria K.C."/>
            <person name="Allen S.E."/>
            <person name="Farag S."/>
            <person name="Shank E.A."/>
            <person name="Bowers A."/>
        </authorList>
    </citation>
    <scope>NUCLEOTIDE SEQUENCE [LARGE SCALE GENOMIC DNA]</scope>
    <source>
        <strain evidence="10 11">AFS092789</strain>
    </source>
</reference>
<keyword evidence="7" id="KW-0175">Coiled coil</keyword>
<dbReference type="PANTHER" id="PTHR30460">
    <property type="entry name" value="MODERATE CONDUCTANCE MECHANOSENSITIVE CHANNEL YBIO"/>
    <property type="match status" value="1"/>
</dbReference>
<evidence type="ECO:0000256" key="5">
    <source>
        <dbReference type="ARBA" id="ARBA00022989"/>
    </source>
</evidence>
<dbReference type="InterPro" id="IPR006685">
    <property type="entry name" value="MscS_channel_2nd"/>
</dbReference>
<dbReference type="SUPFAM" id="SSF82689">
    <property type="entry name" value="Mechanosensitive channel protein MscS (YggB), C-terminal domain"/>
    <property type="match status" value="1"/>
</dbReference>
<evidence type="ECO:0000313" key="11">
    <source>
        <dbReference type="Proteomes" id="UP000219922"/>
    </source>
</evidence>
<feature type="transmembrane region" description="Helical" evidence="8">
    <location>
        <begin position="22"/>
        <end position="44"/>
    </location>
</feature>